<dbReference type="Pfam" id="PF00990">
    <property type="entry name" value="GGDEF"/>
    <property type="match status" value="1"/>
</dbReference>
<dbReference type="SUPFAM" id="SSF55073">
    <property type="entry name" value="Nucleotide cyclase"/>
    <property type="match status" value="1"/>
</dbReference>
<dbReference type="PROSITE" id="PS50894">
    <property type="entry name" value="HPT"/>
    <property type="match status" value="1"/>
</dbReference>
<dbReference type="AlphaFoldDB" id="A0A329LWL3"/>
<comment type="caution">
    <text evidence="6">The sequence shown here is derived from an EMBL/GenBank/DDBJ whole genome shotgun (WGS) entry which is preliminary data.</text>
</comment>
<proteinExistence type="predicted"/>
<dbReference type="InterPro" id="IPR000160">
    <property type="entry name" value="GGDEF_dom"/>
</dbReference>
<dbReference type="Gene3D" id="3.30.70.270">
    <property type="match status" value="1"/>
</dbReference>
<feature type="modified residue" description="4-aspartylphosphate" evidence="2">
    <location>
        <position position="162"/>
    </location>
</feature>
<dbReference type="InterPro" id="IPR001789">
    <property type="entry name" value="Sig_transdc_resp-reg_receiver"/>
</dbReference>
<dbReference type="InterPro" id="IPR008207">
    <property type="entry name" value="Sig_transdc_His_kin_Hpt_dom"/>
</dbReference>
<name>A0A329LWL3_9BACL</name>
<dbReference type="GO" id="GO:0005886">
    <property type="term" value="C:plasma membrane"/>
    <property type="evidence" value="ECO:0007669"/>
    <property type="project" value="TreeGrafter"/>
</dbReference>
<gene>
    <name evidence="6" type="ORF">DQG23_34980</name>
</gene>
<accession>A0A329LWL3</accession>
<dbReference type="PROSITE" id="PS50110">
    <property type="entry name" value="RESPONSE_REGULATORY"/>
    <property type="match status" value="2"/>
</dbReference>
<dbReference type="SUPFAM" id="SSF47226">
    <property type="entry name" value="Histidine-containing phosphotransfer domain, HPT domain"/>
    <property type="match status" value="1"/>
</dbReference>
<dbReference type="PROSITE" id="PS50887">
    <property type="entry name" value="GGDEF"/>
    <property type="match status" value="1"/>
</dbReference>
<evidence type="ECO:0000259" key="4">
    <source>
        <dbReference type="PROSITE" id="PS50887"/>
    </source>
</evidence>
<organism evidence="6 7">
    <name type="scientific">Paenibacillus contaminans</name>
    <dbReference type="NCBI Taxonomy" id="450362"/>
    <lineage>
        <taxon>Bacteria</taxon>
        <taxon>Bacillati</taxon>
        <taxon>Bacillota</taxon>
        <taxon>Bacilli</taxon>
        <taxon>Bacillales</taxon>
        <taxon>Paenibacillaceae</taxon>
        <taxon>Paenibacillus</taxon>
    </lineage>
</organism>
<evidence type="ECO:0000259" key="5">
    <source>
        <dbReference type="PROSITE" id="PS50894"/>
    </source>
</evidence>
<dbReference type="RefSeq" id="WP_113035681.1">
    <property type="nucleotide sequence ID" value="NZ_QMFB01000034.1"/>
</dbReference>
<dbReference type="SUPFAM" id="SSF52172">
    <property type="entry name" value="CheY-like"/>
    <property type="match status" value="2"/>
</dbReference>
<feature type="domain" description="Response regulatory" evidence="3">
    <location>
        <begin position="413"/>
        <end position="536"/>
    </location>
</feature>
<dbReference type="Pfam" id="PF00072">
    <property type="entry name" value="Response_reg"/>
    <property type="match status" value="2"/>
</dbReference>
<dbReference type="NCBIfam" id="TIGR00254">
    <property type="entry name" value="GGDEF"/>
    <property type="match status" value="1"/>
</dbReference>
<evidence type="ECO:0000259" key="3">
    <source>
        <dbReference type="PROSITE" id="PS50110"/>
    </source>
</evidence>
<evidence type="ECO:0000256" key="2">
    <source>
        <dbReference type="PROSITE-ProRule" id="PRU00169"/>
    </source>
</evidence>
<dbReference type="FunFam" id="3.30.70.270:FF:000001">
    <property type="entry name" value="Diguanylate cyclase domain protein"/>
    <property type="match status" value="1"/>
</dbReference>
<dbReference type="SMART" id="SM00267">
    <property type="entry name" value="GGDEF"/>
    <property type="match status" value="1"/>
</dbReference>
<dbReference type="InterPro" id="IPR011006">
    <property type="entry name" value="CheY-like_superfamily"/>
</dbReference>
<dbReference type="Proteomes" id="UP000250369">
    <property type="component" value="Unassembled WGS sequence"/>
</dbReference>
<dbReference type="GO" id="GO:1902201">
    <property type="term" value="P:negative regulation of bacterial-type flagellum-dependent cell motility"/>
    <property type="evidence" value="ECO:0007669"/>
    <property type="project" value="TreeGrafter"/>
</dbReference>
<sequence length="542" mass="61078">MQKYQEHLLKSVRDQLDEWLDGATPVPREQVYRLVHSIKGTSATVGLNVLHEIAASLLDTLETDLRQEWDKSDLRGLFYEMAVSISAPLSSEDAADAAAPIYTAAEESADRPLVVVLDNDPALLMTLKDELEEQGWIVLATVDPKKAVTYMHEQYPDCFITDLHLPETDGFQVIETLLEKVRKQLIPTTVISDDTARETRLAVYRMGADDFMNKPLDLEELVIRIGRQLERKKWLDNVLFIDELTGAYNRKYMSDAYARLSSELGRSREAFSIAVLDLDFFKHVNDTYGHLVGDAVLAGFAGFIRSHKRVSDVLVRYGGEEFVLLLPGTGAEEAKLLLERMLGQFSRLRFDSHLGPFSVTFSGGVVQVFEGREPLEVWIKKADQALYQAKNNGRSRIELASEAALVNAKKKLKAAIVDDDAVIREMVAEYLISRFEPELDVDLRTFRDGETFLDDNWHSGSDPVLVILDGIMPGIDGIDVLQQLRAAPLGERYMIIMLTGRKGEQNIVKALQLGADDYVTKPFSFRELEVRIERLVRRSVQG</sequence>
<feature type="domain" description="GGDEF" evidence="4">
    <location>
        <begin position="269"/>
        <end position="402"/>
    </location>
</feature>
<dbReference type="CDD" id="cd01949">
    <property type="entry name" value="GGDEF"/>
    <property type="match status" value="1"/>
</dbReference>
<dbReference type="PANTHER" id="PTHR45138">
    <property type="entry name" value="REGULATORY COMPONENTS OF SENSORY TRANSDUCTION SYSTEM"/>
    <property type="match status" value="1"/>
</dbReference>
<feature type="modified residue" description="4-aspartylphosphate" evidence="2">
    <location>
        <position position="469"/>
    </location>
</feature>
<dbReference type="GO" id="GO:0043709">
    <property type="term" value="P:cell adhesion involved in single-species biofilm formation"/>
    <property type="evidence" value="ECO:0007669"/>
    <property type="project" value="TreeGrafter"/>
</dbReference>
<dbReference type="InterPro" id="IPR029787">
    <property type="entry name" value="Nucleotide_cyclase"/>
</dbReference>
<protein>
    <submittedName>
        <fullName evidence="6">Diguanylate cyclase</fullName>
    </submittedName>
</protein>
<dbReference type="InterPro" id="IPR043128">
    <property type="entry name" value="Rev_trsase/Diguanyl_cyclase"/>
</dbReference>
<dbReference type="SMART" id="SM00448">
    <property type="entry name" value="REC"/>
    <property type="match status" value="2"/>
</dbReference>
<dbReference type="GO" id="GO:0052621">
    <property type="term" value="F:diguanylate cyclase activity"/>
    <property type="evidence" value="ECO:0007669"/>
    <property type="project" value="TreeGrafter"/>
</dbReference>
<feature type="domain" description="Response regulatory" evidence="3">
    <location>
        <begin position="113"/>
        <end position="229"/>
    </location>
</feature>
<keyword evidence="2" id="KW-0597">Phosphoprotein</keyword>
<evidence type="ECO:0000313" key="6">
    <source>
        <dbReference type="EMBL" id="RAV12134.1"/>
    </source>
</evidence>
<dbReference type="Pfam" id="PF01627">
    <property type="entry name" value="Hpt"/>
    <property type="match status" value="1"/>
</dbReference>
<reference evidence="6 7" key="1">
    <citation type="journal article" date="2009" name="Int. J. Syst. Evol. Microbiol.">
        <title>Paenibacillus contaminans sp. nov., isolated from a contaminated laboratory plate.</title>
        <authorList>
            <person name="Chou J.H."/>
            <person name="Lee J.H."/>
            <person name="Lin M.C."/>
            <person name="Chang P.S."/>
            <person name="Arun A.B."/>
            <person name="Young C.C."/>
            <person name="Chen W.M."/>
        </authorList>
    </citation>
    <scope>NUCLEOTIDE SEQUENCE [LARGE SCALE GENOMIC DNA]</scope>
    <source>
        <strain evidence="6 7">CKOBP-6</strain>
    </source>
</reference>
<dbReference type="Gene3D" id="3.40.50.2300">
    <property type="match status" value="2"/>
</dbReference>
<dbReference type="GO" id="GO:0000160">
    <property type="term" value="P:phosphorelay signal transduction system"/>
    <property type="evidence" value="ECO:0007669"/>
    <property type="project" value="InterPro"/>
</dbReference>
<dbReference type="PANTHER" id="PTHR45138:SF9">
    <property type="entry name" value="DIGUANYLATE CYCLASE DGCM-RELATED"/>
    <property type="match status" value="1"/>
</dbReference>
<dbReference type="Gene3D" id="1.20.120.160">
    <property type="entry name" value="HPT domain"/>
    <property type="match status" value="1"/>
</dbReference>
<dbReference type="EMBL" id="QMFB01000034">
    <property type="protein sequence ID" value="RAV12134.1"/>
    <property type="molecule type" value="Genomic_DNA"/>
</dbReference>
<evidence type="ECO:0000313" key="7">
    <source>
        <dbReference type="Proteomes" id="UP000250369"/>
    </source>
</evidence>
<dbReference type="InterPro" id="IPR050469">
    <property type="entry name" value="Diguanylate_Cyclase"/>
</dbReference>
<feature type="modified residue" description="Phosphohistidine" evidence="1">
    <location>
        <position position="36"/>
    </location>
</feature>
<dbReference type="InterPro" id="IPR036641">
    <property type="entry name" value="HPT_dom_sf"/>
</dbReference>
<dbReference type="OrthoDB" id="9759607at2"/>
<evidence type="ECO:0000256" key="1">
    <source>
        <dbReference type="PROSITE-ProRule" id="PRU00110"/>
    </source>
</evidence>
<feature type="domain" description="HPt" evidence="5">
    <location>
        <begin position="1"/>
        <end position="92"/>
    </location>
</feature>
<keyword evidence="7" id="KW-1185">Reference proteome</keyword>